<accession>A0A8S1A3N3</accession>
<evidence type="ECO:0000313" key="1">
    <source>
        <dbReference type="EMBL" id="CAB3239024.1"/>
    </source>
</evidence>
<dbReference type="EMBL" id="CADEBC010000501">
    <property type="protein sequence ID" value="CAB3239024.1"/>
    <property type="molecule type" value="Genomic_DNA"/>
</dbReference>
<proteinExistence type="predicted"/>
<sequence length="86" mass="9598">MPITWCRSCELWVREGCVSAYGTLDLAPLGSRSRSALPSWKRCNTRTALQPRVAHNHTDLPHTHTHSANEGLLLYTTLNDEALAQV</sequence>
<protein>
    <submittedName>
        <fullName evidence="1">Uncharacterized protein</fullName>
    </submittedName>
</protein>
<reference evidence="1 2" key="1">
    <citation type="submission" date="2020-04" db="EMBL/GenBank/DDBJ databases">
        <authorList>
            <person name="Wallbank WR R."/>
            <person name="Pardo Diaz C."/>
            <person name="Kozak K."/>
            <person name="Martin S."/>
            <person name="Jiggins C."/>
            <person name="Moest M."/>
            <person name="Warren A I."/>
            <person name="Byers J.R.P. K."/>
            <person name="Montejo-Kovacevich G."/>
            <person name="Yen C E."/>
        </authorList>
    </citation>
    <scope>NUCLEOTIDE SEQUENCE [LARGE SCALE GENOMIC DNA]</scope>
</reference>
<organism evidence="1 2">
    <name type="scientific">Arctia plantaginis</name>
    <name type="common">Wood tiger moth</name>
    <name type="synonym">Phalaena plantaginis</name>
    <dbReference type="NCBI Taxonomy" id="874455"/>
    <lineage>
        <taxon>Eukaryota</taxon>
        <taxon>Metazoa</taxon>
        <taxon>Ecdysozoa</taxon>
        <taxon>Arthropoda</taxon>
        <taxon>Hexapoda</taxon>
        <taxon>Insecta</taxon>
        <taxon>Pterygota</taxon>
        <taxon>Neoptera</taxon>
        <taxon>Endopterygota</taxon>
        <taxon>Lepidoptera</taxon>
        <taxon>Glossata</taxon>
        <taxon>Ditrysia</taxon>
        <taxon>Noctuoidea</taxon>
        <taxon>Erebidae</taxon>
        <taxon>Arctiinae</taxon>
        <taxon>Arctia</taxon>
    </lineage>
</organism>
<comment type="caution">
    <text evidence="1">The sequence shown here is derived from an EMBL/GenBank/DDBJ whole genome shotgun (WGS) entry which is preliminary data.</text>
</comment>
<keyword evidence="2" id="KW-1185">Reference proteome</keyword>
<gene>
    <name evidence="1" type="ORF">APLA_LOCUS7645</name>
</gene>
<dbReference type="Proteomes" id="UP000494106">
    <property type="component" value="Unassembled WGS sequence"/>
</dbReference>
<evidence type="ECO:0000313" key="2">
    <source>
        <dbReference type="Proteomes" id="UP000494106"/>
    </source>
</evidence>
<dbReference type="AlphaFoldDB" id="A0A8S1A3N3"/>
<name>A0A8S1A3N3_ARCPL</name>